<dbReference type="RefSeq" id="WP_155198949.1">
    <property type="nucleotide sequence ID" value="NZ_JBCIZM010000021.1"/>
</dbReference>
<keyword evidence="1" id="KW-0472">Membrane</keyword>
<accession>A0A6I3P1U4</accession>
<evidence type="ECO:0000313" key="3">
    <source>
        <dbReference type="Proteomes" id="UP000430295"/>
    </source>
</evidence>
<keyword evidence="1" id="KW-0812">Transmembrane</keyword>
<gene>
    <name evidence="2" type="ORF">GMC75_03875</name>
</gene>
<sequence>MKIKSEKLKSLLIIVGFFILLSICFYKNLESNIKEIYKNNHYTGEIRITSLSLTSETKLVINANYTYSETINGKVISIPLKKQMMLEQVILPYYPPVAKEVRFGLLGDSIGMYSEPPSTYVPILEKALELNPERKKLEQELKKKIDQNYILKGSKVELKLGISSKIKYIGGIHWLEDYEKQSAKKGRTVLGGWYGFPVKEALDNDVLYVQVTLPKGVKRDHIRFKDELEAIVQTSSLPNGLYVLGTVTDSNFDEVEIEDRVVKERN</sequence>
<name>A0A6I3P1U4_STRPA</name>
<feature type="transmembrane region" description="Helical" evidence="1">
    <location>
        <begin position="12"/>
        <end position="29"/>
    </location>
</feature>
<organism evidence="2 3">
    <name type="scientific">Streptococcus parasanguinis</name>
    <dbReference type="NCBI Taxonomy" id="1318"/>
    <lineage>
        <taxon>Bacteria</taxon>
        <taxon>Bacillati</taxon>
        <taxon>Bacillota</taxon>
        <taxon>Bacilli</taxon>
        <taxon>Lactobacillales</taxon>
        <taxon>Streptococcaceae</taxon>
        <taxon>Streptococcus</taxon>
    </lineage>
</organism>
<dbReference type="EMBL" id="WMYS01000002">
    <property type="protein sequence ID" value="MTR40833.1"/>
    <property type="molecule type" value="Genomic_DNA"/>
</dbReference>
<keyword evidence="1" id="KW-1133">Transmembrane helix</keyword>
<evidence type="ECO:0000313" key="2">
    <source>
        <dbReference type="EMBL" id="MTR40833.1"/>
    </source>
</evidence>
<dbReference type="Proteomes" id="UP000430295">
    <property type="component" value="Unassembled WGS sequence"/>
</dbReference>
<evidence type="ECO:0000256" key="1">
    <source>
        <dbReference type="SAM" id="Phobius"/>
    </source>
</evidence>
<protein>
    <submittedName>
        <fullName evidence="2">Uncharacterized protein</fullName>
    </submittedName>
</protein>
<comment type="caution">
    <text evidence="2">The sequence shown here is derived from an EMBL/GenBank/DDBJ whole genome shotgun (WGS) entry which is preliminary data.</text>
</comment>
<proteinExistence type="predicted"/>
<reference evidence="2 3" key="1">
    <citation type="journal article" date="2019" name="Nat. Med.">
        <title>A library of human gut bacterial isolates paired with longitudinal multiomics data enables mechanistic microbiome research.</title>
        <authorList>
            <person name="Poyet M."/>
            <person name="Groussin M."/>
            <person name="Gibbons S.M."/>
            <person name="Avila-Pacheco J."/>
            <person name="Jiang X."/>
            <person name="Kearney S.M."/>
            <person name="Perrotta A.R."/>
            <person name="Berdy B."/>
            <person name="Zhao S."/>
            <person name="Lieberman T.D."/>
            <person name="Swanson P.K."/>
            <person name="Smith M."/>
            <person name="Roesemann S."/>
            <person name="Alexander J.E."/>
            <person name="Rich S.A."/>
            <person name="Livny J."/>
            <person name="Vlamakis H."/>
            <person name="Clish C."/>
            <person name="Bullock K."/>
            <person name="Deik A."/>
            <person name="Scott J."/>
            <person name="Pierce K.A."/>
            <person name="Xavier R.J."/>
            <person name="Alm E.J."/>
        </authorList>
    </citation>
    <scope>NUCLEOTIDE SEQUENCE [LARGE SCALE GENOMIC DNA]</scope>
    <source>
        <strain evidence="2 3">BIOML-A18</strain>
    </source>
</reference>
<dbReference type="AlphaFoldDB" id="A0A6I3P1U4"/>